<reference evidence="2" key="1">
    <citation type="journal article" date="2020" name="Phytopathology">
        <title>Genome Sequence Resources of Colletotrichum truncatum, C. plurivorum, C. musicola, and C. sojae: Four Species Pathogenic to Soybean (Glycine max).</title>
        <authorList>
            <person name="Rogerio F."/>
            <person name="Boufleur T.R."/>
            <person name="Ciampi-Guillardi M."/>
            <person name="Sukno S.A."/>
            <person name="Thon M.R."/>
            <person name="Massola Junior N.S."/>
            <person name="Baroncelli R."/>
        </authorList>
    </citation>
    <scope>NUCLEOTIDE SEQUENCE</scope>
    <source>
        <strain evidence="2">LFN0074</strain>
    </source>
</reference>
<comment type="caution">
    <text evidence="2">The sequence shown here is derived from an EMBL/GenBank/DDBJ whole genome shotgun (WGS) entry which is preliminary data.</text>
</comment>
<gene>
    <name evidence="2" type="ORF">CMUS01_11700</name>
</gene>
<accession>A0A8H6N452</accession>
<sequence>MHHTSPGGVTAGFRVDGPHPGPGIAGPIRPKVRIPVSQLSIGDYDARKGDRVTVEDVRDRCPAGRRAKLLSRVAIADVGPLPTHAPFLLQAAAMLLIPAKAEANS</sequence>
<organism evidence="2 3">
    <name type="scientific">Colletotrichum musicola</name>
    <dbReference type="NCBI Taxonomy" id="2175873"/>
    <lineage>
        <taxon>Eukaryota</taxon>
        <taxon>Fungi</taxon>
        <taxon>Dikarya</taxon>
        <taxon>Ascomycota</taxon>
        <taxon>Pezizomycotina</taxon>
        <taxon>Sordariomycetes</taxon>
        <taxon>Hypocreomycetidae</taxon>
        <taxon>Glomerellales</taxon>
        <taxon>Glomerellaceae</taxon>
        <taxon>Colletotrichum</taxon>
        <taxon>Colletotrichum orchidearum species complex</taxon>
    </lineage>
</organism>
<dbReference type="EMBL" id="WIGM01000610">
    <property type="protein sequence ID" value="KAF6819604.1"/>
    <property type="molecule type" value="Genomic_DNA"/>
</dbReference>
<dbReference type="Proteomes" id="UP000639643">
    <property type="component" value="Unassembled WGS sequence"/>
</dbReference>
<proteinExistence type="predicted"/>
<protein>
    <submittedName>
        <fullName evidence="2">Uncharacterized protein</fullName>
    </submittedName>
</protein>
<evidence type="ECO:0000313" key="2">
    <source>
        <dbReference type="EMBL" id="KAF6819604.1"/>
    </source>
</evidence>
<dbReference type="AlphaFoldDB" id="A0A8H6N452"/>
<feature type="region of interest" description="Disordered" evidence="1">
    <location>
        <begin position="1"/>
        <end position="29"/>
    </location>
</feature>
<name>A0A8H6N452_9PEZI</name>
<keyword evidence="3" id="KW-1185">Reference proteome</keyword>
<evidence type="ECO:0000313" key="3">
    <source>
        <dbReference type="Proteomes" id="UP000639643"/>
    </source>
</evidence>
<evidence type="ECO:0000256" key="1">
    <source>
        <dbReference type="SAM" id="MobiDB-lite"/>
    </source>
</evidence>